<reference evidence="2" key="1">
    <citation type="journal article" date="2015" name="PeerJ">
        <title>First genomic representation of candidate bacterial phylum KSB3 points to enhanced environmental sensing as a trigger of wastewater bulking.</title>
        <authorList>
            <person name="Sekiguchi Y."/>
            <person name="Ohashi A."/>
            <person name="Parks D.H."/>
            <person name="Yamauchi T."/>
            <person name="Tyson G.W."/>
            <person name="Hugenholtz P."/>
        </authorList>
    </citation>
    <scope>NUCLEOTIDE SEQUENCE [LARGE SCALE GENOMIC DNA]</scope>
</reference>
<evidence type="ECO:0000313" key="3">
    <source>
        <dbReference type="Proteomes" id="UP000030700"/>
    </source>
</evidence>
<accession>A0A0S6VVM6</accession>
<keyword evidence="3" id="KW-1185">Reference proteome</keyword>
<organism evidence="2">
    <name type="scientific">Candidatus Moduliflexus flocculans</name>
    <dbReference type="NCBI Taxonomy" id="1499966"/>
    <lineage>
        <taxon>Bacteria</taxon>
        <taxon>Candidatus Moduliflexota</taxon>
        <taxon>Candidatus Moduliflexia</taxon>
        <taxon>Candidatus Moduliflexales</taxon>
        <taxon>Candidatus Moduliflexaceae</taxon>
    </lineage>
</organism>
<dbReference type="SUPFAM" id="SSF51011">
    <property type="entry name" value="Glycosyl hydrolase domain"/>
    <property type="match status" value="1"/>
</dbReference>
<dbReference type="Pfam" id="PF02806">
    <property type="entry name" value="Alpha-amylase_C"/>
    <property type="match status" value="1"/>
</dbReference>
<protein>
    <submittedName>
        <fullName evidence="2">1,4-alpha-glucan-branching enzyme</fullName>
    </submittedName>
</protein>
<dbReference type="InterPro" id="IPR006048">
    <property type="entry name" value="A-amylase/branching_C"/>
</dbReference>
<dbReference type="Gene3D" id="2.60.40.1180">
    <property type="entry name" value="Golgi alpha-mannosidase II"/>
    <property type="match status" value="1"/>
</dbReference>
<dbReference type="EMBL" id="DF820455">
    <property type="protein sequence ID" value="GAK49126.1"/>
    <property type="molecule type" value="Genomic_DNA"/>
</dbReference>
<gene>
    <name evidence="2" type="ORF">U14_00344</name>
</gene>
<dbReference type="STRING" id="1499966.U14_00344"/>
<evidence type="ECO:0000313" key="2">
    <source>
        <dbReference type="EMBL" id="GAK49126.1"/>
    </source>
</evidence>
<dbReference type="InterPro" id="IPR013780">
    <property type="entry name" value="Glyco_hydro_b"/>
</dbReference>
<evidence type="ECO:0000259" key="1">
    <source>
        <dbReference type="Pfam" id="PF02806"/>
    </source>
</evidence>
<dbReference type="GO" id="GO:0003824">
    <property type="term" value="F:catalytic activity"/>
    <property type="evidence" value="ECO:0007669"/>
    <property type="project" value="InterPro"/>
</dbReference>
<dbReference type="GO" id="GO:0005975">
    <property type="term" value="P:carbohydrate metabolic process"/>
    <property type="evidence" value="ECO:0007669"/>
    <property type="project" value="InterPro"/>
</dbReference>
<sequence>MRKNLEREEETLIFVCNFTPIPRNGYRIGAPLAGHYDQLLNSDDWRYGGSGVVMEGGATTDELPWQGLQYSLNLTLPPLGMVVLKPQSVSKPQSSSQ</sequence>
<name>A0A0S6VVM6_9BACT</name>
<dbReference type="AlphaFoldDB" id="A0A0S6VVM6"/>
<dbReference type="HOGENOM" id="CLU_2480927_0_0_0"/>
<dbReference type="GO" id="GO:0043169">
    <property type="term" value="F:cation binding"/>
    <property type="evidence" value="ECO:0007669"/>
    <property type="project" value="InterPro"/>
</dbReference>
<feature type="domain" description="Alpha-amylase/branching enzyme C-terminal all beta" evidence="1">
    <location>
        <begin position="2"/>
        <end position="86"/>
    </location>
</feature>
<proteinExistence type="predicted"/>
<dbReference type="Proteomes" id="UP000030700">
    <property type="component" value="Unassembled WGS sequence"/>
</dbReference>